<evidence type="ECO:0000259" key="1">
    <source>
        <dbReference type="Pfam" id="PF13472"/>
    </source>
</evidence>
<evidence type="ECO:0000313" key="2">
    <source>
        <dbReference type="EMBL" id="PIR04064.1"/>
    </source>
</evidence>
<comment type="caution">
    <text evidence="2">The sequence shown here is derived from an EMBL/GenBank/DDBJ whole genome shotgun (WGS) entry which is preliminary data.</text>
</comment>
<proteinExistence type="predicted"/>
<feature type="domain" description="SGNH hydrolase-type esterase" evidence="1">
    <location>
        <begin position="44"/>
        <end position="227"/>
    </location>
</feature>
<dbReference type="Pfam" id="PF13472">
    <property type="entry name" value="Lipase_GDSL_2"/>
    <property type="match status" value="1"/>
</dbReference>
<reference evidence="2 3" key="1">
    <citation type="submission" date="2017-09" db="EMBL/GenBank/DDBJ databases">
        <title>Depth-based differentiation of microbial function through sediment-hosted aquifers and enrichment of novel symbionts in the deep terrestrial subsurface.</title>
        <authorList>
            <person name="Probst A.J."/>
            <person name="Ladd B."/>
            <person name="Jarett J.K."/>
            <person name="Geller-Mcgrath D.E."/>
            <person name="Sieber C.M."/>
            <person name="Emerson J.B."/>
            <person name="Anantharaman K."/>
            <person name="Thomas B.C."/>
            <person name="Malmstrom R."/>
            <person name="Stieglmeier M."/>
            <person name="Klingl A."/>
            <person name="Woyke T."/>
            <person name="Ryan C.M."/>
            <person name="Banfield J.F."/>
        </authorList>
    </citation>
    <scope>NUCLEOTIDE SEQUENCE [LARGE SCALE GENOMIC DNA]</scope>
    <source>
        <strain evidence="2">CG11_big_fil_rev_8_21_14_0_20_39_34</strain>
    </source>
</reference>
<dbReference type="InterPro" id="IPR013830">
    <property type="entry name" value="SGNH_hydro"/>
</dbReference>
<dbReference type="EMBL" id="PCWN01000007">
    <property type="protein sequence ID" value="PIR04064.1"/>
    <property type="molecule type" value="Genomic_DNA"/>
</dbReference>
<protein>
    <recommendedName>
        <fullName evidence="1">SGNH hydrolase-type esterase domain-containing protein</fullName>
    </recommendedName>
</protein>
<accession>A0A2H0N586</accession>
<dbReference type="Gene3D" id="3.40.50.1110">
    <property type="entry name" value="SGNH hydrolase"/>
    <property type="match status" value="1"/>
</dbReference>
<sequence>MRALFVLVAFVSAGTPNLALGKSTKEVVCPDGYVRTTPISVLVIGDSLSAFPGEYPDILRACGVQVINLSKGGMPTYWMERKLKKNQDLLSTVDAVIVFGGHNNFGRKGTKDVLATKESLAEIYRLVGKRKLFALTLSPFGNFDWLGGCLRNRGVTKVTPEQCSREARQLRGEWQSTNDWIRTGADELLEPDHVVNVEMLLGSPEDRWTLQPQFHGRDGLHFSHSAHVLLTKAIIMSILTH</sequence>
<dbReference type="InterPro" id="IPR036514">
    <property type="entry name" value="SGNH_hydro_sf"/>
</dbReference>
<dbReference type="Proteomes" id="UP000229600">
    <property type="component" value="Unassembled WGS sequence"/>
</dbReference>
<organism evidence="2 3">
    <name type="scientific">Candidatus Magasanikbacteria bacterium CG11_big_fil_rev_8_21_14_0_20_39_34</name>
    <dbReference type="NCBI Taxonomy" id="1974653"/>
    <lineage>
        <taxon>Bacteria</taxon>
        <taxon>Candidatus Magasanikiibacteriota</taxon>
    </lineage>
</organism>
<evidence type="ECO:0000313" key="3">
    <source>
        <dbReference type="Proteomes" id="UP000229600"/>
    </source>
</evidence>
<dbReference type="AlphaFoldDB" id="A0A2H0N586"/>
<name>A0A2H0N586_9BACT</name>
<dbReference type="SUPFAM" id="SSF52266">
    <property type="entry name" value="SGNH hydrolase"/>
    <property type="match status" value="1"/>
</dbReference>
<gene>
    <name evidence="2" type="ORF">COV59_02675</name>
</gene>